<dbReference type="InterPro" id="IPR011146">
    <property type="entry name" value="HIT-like"/>
</dbReference>
<feature type="binding site" evidence="4">
    <location>
        <begin position="104"/>
        <end position="107"/>
    </location>
    <ligand>
        <name>substrate</name>
    </ligand>
</feature>
<feature type="active site" description="Tele-AMP-histidine intermediate" evidence="3">
    <location>
        <position position="111"/>
    </location>
</feature>
<feature type="binding site" evidence="4">
    <location>
        <position position="32"/>
    </location>
    <ligand>
        <name>substrate</name>
    </ligand>
</feature>
<dbReference type="FunFam" id="3.30.428.10:FF:000011">
    <property type="entry name" value="Fragile histidine triad"/>
    <property type="match status" value="1"/>
</dbReference>
<evidence type="ECO:0000256" key="8">
    <source>
        <dbReference type="SAM" id="MobiDB-lite"/>
    </source>
</evidence>
<dbReference type="PROSITE" id="PS51084">
    <property type="entry name" value="HIT_2"/>
    <property type="match status" value="1"/>
</dbReference>
<feature type="region of interest" description="Disordered" evidence="8">
    <location>
        <begin position="154"/>
        <end position="186"/>
    </location>
</feature>
<dbReference type="EMBL" id="FJOG01000020">
    <property type="protein sequence ID" value="CZR62267.1"/>
    <property type="molecule type" value="Genomic_DNA"/>
</dbReference>
<evidence type="ECO:0000256" key="3">
    <source>
        <dbReference type="PIRSR" id="PIRSR639383-1"/>
    </source>
</evidence>
<evidence type="ECO:0000256" key="7">
    <source>
        <dbReference type="RuleBase" id="RU366076"/>
    </source>
</evidence>
<dbReference type="PANTHER" id="PTHR46243">
    <property type="entry name" value="BIS(5'-ADENOSYL)-TRIPHOSPHATASE"/>
    <property type="match status" value="1"/>
</dbReference>
<evidence type="ECO:0000256" key="4">
    <source>
        <dbReference type="PIRSR" id="PIRSR639383-2"/>
    </source>
</evidence>
<evidence type="ECO:0000256" key="5">
    <source>
        <dbReference type="PIRSR" id="PIRSR639383-3"/>
    </source>
</evidence>
<feature type="domain" description="HIT" evidence="9">
    <location>
        <begin position="7"/>
        <end position="129"/>
    </location>
</feature>
<dbReference type="STRING" id="576137.A0A1L7XBC0"/>
<dbReference type="Proteomes" id="UP000184330">
    <property type="component" value="Unassembled WGS sequence"/>
</dbReference>
<dbReference type="SUPFAM" id="SSF54197">
    <property type="entry name" value="HIT-like"/>
    <property type="match status" value="1"/>
</dbReference>
<comment type="cofactor">
    <cofactor evidence="7">
        <name>Mn(2+)</name>
        <dbReference type="ChEBI" id="CHEBI:29035"/>
    </cofactor>
</comment>
<dbReference type="PANTHER" id="PTHR46243:SF1">
    <property type="entry name" value="BIS(5'-ADENOSYL)-TRIPHOSPHATASE"/>
    <property type="match status" value="1"/>
</dbReference>
<feature type="binding site" evidence="4">
    <location>
        <position position="113"/>
    </location>
    <ligand>
        <name>substrate</name>
    </ligand>
</feature>
<evidence type="ECO:0000256" key="2">
    <source>
        <dbReference type="ARBA" id="ARBA00022801"/>
    </source>
</evidence>
<dbReference type="OrthoDB" id="680339at2759"/>
<feature type="site" description="Important for induction of apoptosis" evidence="5">
    <location>
        <position position="129"/>
    </location>
</feature>
<evidence type="ECO:0000256" key="1">
    <source>
        <dbReference type="ARBA" id="ARBA00022741"/>
    </source>
</evidence>
<reference evidence="10 11" key="1">
    <citation type="submission" date="2016-03" db="EMBL/GenBank/DDBJ databases">
        <authorList>
            <person name="Ploux O."/>
        </authorList>
    </citation>
    <scope>NUCLEOTIDE SEQUENCE [LARGE SCALE GENOMIC DNA]</scope>
    <source>
        <strain evidence="10 11">UAMH 11012</strain>
    </source>
</reference>
<comment type="catalytic activity">
    <reaction evidence="7">
        <text>P(1),P(3)-bis(5'-adenosyl) triphosphate + H2O = AMP + ADP + 2 H(+)</text>
        <dbReference type="Rhea" id="RHEA:13893"/>
        <dbReference type="ChEBI" id="CHEBI:15377"/>
        <dbReference type="ChEBI" id="CHEBI:15378"/>
        <dbReference type="ChEBI" id="CHEBI:58529"/>
        <dbReference type="ChEBI" id="CHEBI:456215"/>
        <dbReference type="ChEBI" id="CHEBI:456216"/>
        <dbReference type="EC" id="3.6.1.29"/>
    </reaction>
</comment>
<evidence type="ECO:0000259" key="9">
    <source>
        <dbReference type="PROSITE" id="PS51084"/>
    </source>
</evidence>
<feature type="compositionally biased region" description="Basic and acidic residues" evidence="8">
    <location>
        <begin position="156"/>
        <end position="186"/>
    </location>
</feature>
<gene>
    <name evidence="10" type="ORF">PAC_12164</name>
</gene>
<dbReference type="AlphaFoldDB" id="A0A1L7XBC0"/>
<organism evidence="10 11">
    <name type="scientific">Phialocephala subalpina</name>
    <dbReference type="NCBI Taxonomy" id="576137"/>
    <lineage>
        <taxon>Eukaryota</taxon>
        <taxon>Fungi</taxon>
        <taxon>Dikarya</taxon>
        <taxon>Ascomycota</taxon>
        <taxon>Pezizomycotina</taxon>
        <taxon>Leotiomycetes</taxon>
        <taxon>Helotiales</taxon>
        <taxon>Mollisiaceae</taxon>
        <taxon>Phialocephala</taxon>
        <taxon>Phialocephala fortinii species complex</taxon>
    </lineage>
</organism>
<dbReference type="CDD" id="cd01275">
    <property type="entry name" value="FHIT"/>
    <property type="match status" value="1"/>
</dbReference>
<dbReference type="GO" id="GO:0015964">
    <property type="term" value="P:diadenosine triphosphate catabolic process"/>
    <property type="evidence" value="ECO:0007669"/>
    <property type="project" value="EnsemblFungi"/>
</dbReference>
<dbReference type="InterPro" id="IPR051884">
    <property type="entry name" value="Bis(5'-adenosyl)-TPase_reg"/>
</dbReference>
<dbReference type="Pfam" id="PF01230">
    <property type="entry name" value="HIT"/>
    <property type="match status" value="1"/>
</dbReference>
<evidence type="ECO:0000313" key="10">
    <source>
        <dbReference type="EMBL" id="CZR62267.1"/>
    </source>
</evidence>
<keyword evidence="2 7" id="KW-0378">Hydrolase</keyword>
<dbReference type="GO" id="GO:0004081">
    <property type="term" value="F:bis(5'-nucleosyl)-tetraphosphatase (asymmetrical) activity"/>
    <property type="evidence" value="ECO:0007669"/>
    <property type="project" value="EnsemblFungi"/>
</dbReference>
<dbReference type="Gene3D" id="3.30.428.10">
    <property type="entry name" value="HIT-like"/>
    <property type="match status" value="1"/>
</dbReference>
<keyword evidence="1 7" id="KW-0547">Nucleotide-binding</keyword>
<evidence type="ECO:0000313" key="11">
    <source>
        <dbReference type="Proteomes" id="UP000184330"/>
    </source>
</evidence>
<keyword evidence="11" id="KW-1185">Reference proteome</keyword>
<feature type="binding site" evidence="4">
    <location>
        <position position="98"/>
    </location>
    <ligand>
        <name>substrate</name>
    </ligand>
</feature>
<dbReference type="InterPro" id="IPR039383">
    <property type="entry name" value="FHIT"/>
</dbReference>
<dbReference type="GO" id="GO:0047710">
    <property type="term" value="F:bis(5'-adenosyl)-triphosphatase activity"/>
    <property type="evidence" value="ECO:0007669"/>
    <property type="project" value="UniProtKB-UniRule"/>
</dbReference>
<evidence type="ECO:0000256" key="6">
    <source>
        <dbReference type="PROSITE-ProRule" id="PRU00464"/>
    </source>
</evidence>
<dbReference type="InterPro" id="IPR036265">
    <property type="entry name" value="HIT-like_sf"/>
</dbReference>
<sequence length="186" mass="20864">MTTKSSKLIHFGPYEVTDQVFYNTPLCYALVNIKPILPGHVLVIPYRAVRRLTDLTTEEVSDLFTTVQRVQKMLAKNYFKNDGAEGKLEDGSFNIAIQDGPESGQTVAHVHCHIIPRTKDSSDEGDGIYDRLQGEEGNVGGGLWDLKRPTPIGKFPKIEDADRKPRSADDMNKEAAFLREQMELVE</sequence>
<dbReference type="GO" id="GO:0000166">
    <property type="term" value="F:nucleotide binding"/>
    <property type="evidence" value="ECO:0007669"/>
    <property type="project" value="UniProtKB-KW"/>
</dbReference>
<protein>
    <recommendedName>
        <fullName evidence="7">Bis(5'-adenosyl)-triphosphatase</fullName>
        <ecNumber evidence="7">3.6.1.29</ecNumber>
    </recommendedName>
</protein>
<dbReference type="EC" id="3.6.1.29" evidence="7"/>
<name>A0A1L7XBC0_9HELO</name>
<proteinExistence type="predicted"/>
<feature type="short sequence motif" description="Histidine triad motif" evidence="6">
    <location>
        <begin position="109"/>
        <end position="113"/>
    </location>
</feature>
<accession>A0A1L7XBC0</accession>